<reference evidence="1 2" key="1">
    <citation type="journal article" date="2016" name="Nat. Commun.">
        <title>Thousands of microbial genomes shed light on interconnected biogeochemical processes in an aquifer system.</title>
        <authorList>
            <person name="Anantharaman K."/>
            <person name="Brown C.T."/>
            <person name="Hug L.A."/>
            <person name="Sharon I."/>
            <person name="Castelle C.J."/>
            <person name="Probst A.J."/>
            <person name="Thomas B.C."/>
            <person name="Singh A."/>
            <person name="Wilkins M.J."/>
            <person name="Karaoz U."/>
            <person name="Brodie E.L."/>
            <person name="Williams K.H."/>
            <person name="Hubbard S.S."/>
            <person name="Banfield J.F."/>
        </authorList>
    </citation>
    <scope>NUCLEOTIDE SEQUENCE [LARGE SCALE GENOMIC DNA]</scope>
</reference>
<proteinExistence type="predicted"/>
<dbReference type="Proteomes" id="UP000177521">
    <property type="component" value="Unassembled WGS sequence"/>
</dbReference>
<evidence type="ECO:0000313" key="2">
    <source>
        <dbReference type="Proteomes" id="UP000177521"/>
    </source>
</evidence>
<gene>
    <name evidence="1" type="ORF">A2788_01485</name>
</gene>
<accession>A0A1F4XMJ6</accession>
<dbReference type="EMBL" id="MEWS01000006">
    <property type="protein sequence ID" value="OGC82867.1"/>
    <property type="molecule type" value="Genomic_DNA"/>
</dbReference>
<dbReference type="AlphaFoldDB" id="A0A1F4XMJ6"/>
<evidence type="ECO:0000313" key="1">
    <source>
        <dbReference type="EMBL" id="OGC82867.1"/>
    </source>
</evidence>
<comment type="caution">
    <text evidence="1">The sequence shown here is derived from an EMBL/GenBank/DDBJ whole genome shotgun (WGS) entry which is preliminary data.</text>
</comment>
<protein>
    <submittedName>
        <fullName evidence="1">Uncharacterized protein</fullName>
    </submittedName>
</protein>
<sequence>MAKLSDLPRNNGAETEQIIQKLLQRNMDILERARSKQPIRGNGFIMFRNVNQFGTTVGPMLQFRPGETTETARAREVEEQAAYLKRSIEQDAKEALDNILETHNPYSETFKIKPDGRFDQVRLDGRPMYLGRFADTPASLYQLAAEIQCEHPRYRFSFEADVEGRWLKYTVTKIRQR</sequence>
<organism evidence="1 2">
    <name type="scientific">Candidatus Abawacabacteria bacterium RIFCSPHIGHO2_01_FULL_46_8</name>
    <dbReference type="NCBI Taxonomy" id="1817815"/>
    <lineage>
        <taxon>Bacteria</taxon>
        <taxon>Candidatus Abawacaibacteriota</taxon>
    </lineage>
</organism>
<name>A0A1F4XMJ6_9BACT</name>